<evidence type="ECO:0000256" key="7">
    <source>
        <dbReference type="ARBA" id="ARBA00023143"/>
    </source>
</evidence>
<evidence type="ECO:0000313" key="10">
    <source>
        <dbReference type="EMBL" id="MDC7715797.1"/>
    </source>
</evidence>
<keyword evidence="11" id="KW-1185">Reference proteome</keyword>
<keyword evidence="10" id="KW-0966">Cell projection</keyword>
<dbReference type="Pfam" id="PF02107">
    <property type="entry name" value="FlgH"/>
    <property type="match status" value="1"/>
</dbReference>
<evidence type="ECO:0000256" key="2">
    <source>
        <dbReference type="ARBA" id="ARBA00004117"/>
    </source>
</evidence>
<dbReference type="PRINTS" id="PR01008">
    <property type="entry name" value="FLGLRINGFLGH"/>
</dbReference>
<accession>A0ABT5IT99</accession>
<proteinExistence type="inferred from homology"/>
<comment type="caution">
    <text evidence="10">The sequence shown here is derived from an EMBL/GenBank/DDBJ whole genome shotgun (WGS) entry which is preliminary data.</text>
</comment>
<name>A0ABT5IT99_9NEIS</name>
<evidence type="ECO:0000256" key="1">
    <source>
        <dbReference type="ARBA" id="ARBA00002591"/>
    </source>
</evidence>
<dbReference type="Proteomes" id="UP001219956">
    <property type="component" value="Unassembled WGS sequence"/>
</dbReference>
<dbReference type="InterPro" id="IPR000527">
    <property type="entry name" value="Flag_Lring"/>
</dbReference>
<dbReference type="PANTHER" id="PTHR34933">
    <property type="entry name" value="FLAGELLAR L-RING PROTEIN"/>
    <property type="match status" value="1"/>
</dbReference>
<dbReference type="EMBL" id="JAQQLF010000001">
    <property type="protein sequence ID" value="MDC7715797.1"/>
    <property type="molecule type" value="Genomic_DNA"/>
</dbReference>
<feature type="chain" id="PRO_5046036471" evidence="9">
    <location>
        <begin position="21"/>
        <end position="222"/>
    </location>
</feature>
<evidence type="ECO:0000256" key="6">
    <source>
        <dbReference type="ARBA" id="ARBA00023136"/>
    </source>
</evidence>
<organism evidence="10 11">
    <name type="scientific">Vogesella aquatica</name>
    <dbReference type="NCBI Taxonomy" id="2984206"/>
    <lineage>
        <taxon>Bacteria</taxon>
        <taxon>Pseudomonadati</taxon>
        <taxon>Pseudomonadota</taxon>
        <taxon>Betaproteobacteria</taxon>
        <taxon>Neisseriales</taxon>
        <taxon>Chromobacteriaceae</taxon>
        <taxon>Vogesella</taxon>
    </lineage>
</organism>
<comment type="subcellular location">
    <subcellularLocation>
        <location evidence="2">Bacterial flagellum basal body</location>
    </subcellularLocation>
    <subcellularLocation>
        <location evidence="3">Cell outer membrane</location>
    </subcellularLocation>
</comment>
<comment type="function">
    <text evidence="1">Assembles around the rod to form the L-ring and probably protects the motor/basal body from shearing forces during rotation.</text>
</comment>
<dbReference type="RefSeq" id="WP_227302077.1">
    <property type="nucleotide sequence ID" value="NZ_JAQQLF010000001.1"/>
</dbReference>
<sequence length="222" mass="23783">MRRLALLCPVLLLAACTTHSVVQLPTSSYPQLKPMLASPGDGGIFNPATARLFFETQIARHVGDAVTVSIEEDMSSSTSRALDDKATGANTVKGPGALHTLPGLVKEVFDVDVNSSYSLADKDDSKMNNRTKISGNMMVSVLDVLPNGYLVVGGDKVVLLNGKQSTLRFSGIINSAQLQPNNSISSRYVINARLDQINQNMPLDASVLAWVQFLFGAAVTLY</sequence>
<keyword evidence="8" id="KW-0998">Cell outer membrane</keyword>
<evidence type="ECO:0000256" key="8">
    <source>
        <dbReference type="ARBA" id="ARBA00023237"/>
    </source>
</evidence>
<dbReference type="PANTHER" id="PTHR34933:SF1">
    <property type="entry name" value="FLAGELLAR L-RING PROTEIN"/>
    <property type="match status" value="1"/>
</dbReference>
<dbReference type="PROSITE" id="PS51257">
    <property type="entry name" value="PROKAR_LIPOPROTEIN"/>
    <property type="match status" value="1"/>
</dbReference>
<evidence type="ECO:0000256" key="5">
    <source>
        <dbReference type="ARBA" id="ARBA00022729"/>
    </source>
</evidence>
<keyword evidence="6" id="KW-0472">Membrane</keyword>
<protein>
    <submittedName>
        <fullName evidence="10">Flagellar basal body L-ring protein FlgH</fullName>
    </submittedName>
</protein>
<evidence type="ECO:0000256" key="4">
    <source>
        <dbReference type="ARBA" id="ARBA00006929"/>
    </source>
</evidence>
<keyword evidence="5 9" id="KW-0732">Signal</keyword>
<comment type="similarity">
    <text evidence="4">Belongs to the FlgH family.</text>
</comment>
<gene>
    <name evidence="10" type="ORF">PQU95_00995</name>
</gene>
<evidence type="ECO:0000256" key="3">
    <source>
        <dbReference type="ARBA" id="ARBA00004442"/>
    </source>
</evidence>
<reference evidence="10 11" key="1">
    <citation type="submission" date="2023-01" db="EMBL/GenBank/DDBJ databases">
        <title>Novel species of the genus Vogesella isolated from rivers.</title>
        <authorList>
            <person name="Lu H."/>
        </authorList>
    </citation>
    <scope>NUCLEOTIDE SEQUENCE [LARGE SCALE GENOMIC DNA]</scope>
    <source>
        <strain evidence="10 11">DC21W</strain>
    </source>
</reference>
<keyword evidence="10" id="KW-0282">Flagellum</keyword>
<feature type="signal peptide" evidence="9">
    <location>
        <begin position="1"/>
        <end position="20"/>
    </location>
</feature>
<keyword evidence="10" id="KW-0969">Cilium</keyword>
<evidence type="ECO:0000313" key="11">
    <source>
        <dbReference type="Proteomes" id="UP001219956"/>
    </source>
</evidence>
<keyword evidence="7" id="KW-0975">Bacterial flagellum</keyword>
<evidence type="ECO:0000256" key="9">
    <source>
        <dbReference type="SAM" id="SignalP"/>
    </source>
</evidence>